<dbReference type="AlphaFoldDB" id="A0A0V0QJI0"/>
<dbReference type="InParanoid" id="A0A0V0QJI0"/>
<evidence type="ECO:0000313" key="4">
    <source>
        <dbReference type="Proteomes" id="UP000054937"/>
    </source>
</evidence>
<accession>A0A0V0QJI0</accession>
<evidence type="ECO:0000256" key="2">
    <source>
        <dbReference type="SAM" id="MobiDB-lite"/>
    </source>
</evidence>
<dbReference type="GO" id="GO:0070737">
    <property type="term" value="F:protein-glycine ligase activity, elongating"/>
    <property type="evidence" value="ECO:0007669"/>
    <property type="project" value="TreeGrafter"/>
</dbReference>
<dbReference type="Gene3D" id="3.30.470.20">
    <property type="entry name" value="ATP-grasp fold, B domain"/>
    <property type="match status" value="1"/>
</dbReference>
<keyword evidence="4" id="KW-1185">Reference proteome</keyword>
<gene>
    <name evidence="3" type="ORF">PPERSA_06360</name>
</gene>
<reference evidence="3 4" key="1">
    <citation type="journal article" date="2015" name="Sci. Rep.">
        <title>Genome of the facultative scuticociliatosis pathogen Pseudocohnilembus persalinus provides insight into its virulence through horizontal gene transfer.</title>
        <authorList>
            <person name="Xiong J."/>
            <person name="Wang G."/>
            <person name="Cheng J."/>
            <person name="Tian M."/>
            <person name="Pan X."/>
            <person name="Warren A."/>
            <person name="Jiang C."/>
            <person name="Yuan D."/>
            <person name="Miao W."/>
        </authorList>
    </citation>
    <scope>NUCLEOTIDE SEQUENCE [LARGE SCALE GENOMIC DNA]</scope>
    <source>
        <strain evidence="3">36N120E</strain>
    </source>
</reference>
<evidence type="ECO:0008006" key="5">
    <source>
        <dbReference type="Google" id="ProtNLM"/>
    </source>
</evidence>
<dbReference type="InterPro" id="IPR004344">
    <property type="entry name" value="TTL/TTLL_fam"/>
</dbReference>
<dbReference type="InterPro" id="IPR013815">
    <property type="entry name" value="ATP_grasp_subdomain_1"/>
</dbReference>
<feature type="coiled-coil region" evidence="1">
    <location>
        <begin position="3"/>
        <end position="38"/>
    </location>
</feature>
<evidence type="ECO:0000256" key="1">
    <source>
        <dbReference type="SAM" id="Coils"/>
    </source>
</evidence>
<dbReference type="Proteomes" id="UP000054937">
    <property type="component" value="Unassembled WGS sequence"/>
</dbReference>
<sequence length="840" mass="99293">MLNEEYIEEMNEDEQTRQKKLAQKKKIIEIQKQQMKKKSPKLPVKKNKLLGKEKISQELSRINKSNISAFNDKIDQDDQNTPGNNILQDINSNSIHSNQIDFSQSYQKMPQINSKIRSQTNDQNKEKMKLQNQQKVSNFMPFIRSNSQKNLNKAKSQKIIKKNDQQNHESFNMPQIKQYTNYKTPGKSNQKKKEQNNSNSKTMGYSCSTQNYSYKNGLVKSSKQFKQPLGRYEQNKNDQSLVKNNNLTRNEEKMYRRPCDELINELTQVQKKFKSPYLVKPELVTRRMSTEETNNDNTITMWHCKLNPYSNYNKWSQQVIKDKTKSINDIYDNHYNKIDKNYLRNQIRSKGLQGKPLLFVKDDDRILDKEEETLRLDDEKVHNQSMCEKNQEKYNLNENSETTLKLQNQNNVIDFQQATFNQHQNMQKNEQNNNHQTNEDQDEEQDDEEEIDLNDIQNGQNIKKNYKGIVNKLEGAYEVFCSKNGLNKTLKDYEVNLKKQGSNFSIPLKQFIPETYNLNLNVQSYSDDEQTFINLKQEQVPNSQSQNVTQRLYDQKQKNKTPYIYAWLLKPCHGLQGQGIELFYDLEELKKFIKLKKQSKAQNTKEIQKQIDNNFQINNRFYENDIEQSEIQKESKQKFDDLSEQTLENLKNKKNKNSQKVQYAQLTSGETHVIQKYIQPSLLMGNKYDIRCYILIASVDPLLVYYHPGFARRTLHQYNITKENCKSQDDKMYHLTNQHLMKNHPDFQKNKEETIWSWEKVQQCWLDSGVSLRQIQSIHEKIKNIFRIVIKAGIHNCSKQRGQFELFGGDIIFDSDLNPYLLELNSNPGLSFKCKLNHQV</sequence>
<dbReference type="GO" id="GO:0005524">
    <property type="term" value="F:ATP binding"/>
    <property type="evidence" value="ECO:0007669"/>
    <property type="project" value="InterPro"/>
</dbReference>
<feature type="region of interest" description="Disordered" evidence="2">
    <location>
        <begin position="428"/>
        <end position="456"/>
    </location>
</feature>
<protein>
    <recommendedName>
        <fullName evidence="5">Tubulin-tyrosine ligase/Tubulin polyglutamylase</fullName>
    </recommendedName>
</protein>
<dbReference type="SUPFAM" id="SSF56059">
    <property type="entry name" value="Glutathione synthetase ATP-binding domain-like"/>
    <property type="match status" value="2"/>
</dbReference>
<comment type="caution">
    <text evidence="3">The sequence shown here is derived from an EMBL/GenBank/DDBJ whole genome shotgun (WGS) entry which is preliminary data.</text>
</comment>
<dbReference type="PROSITE" id="PS51221">
    <property type="entry name" value="TTL"/>
    <property type="match status" value="1"/>
</dbReference>
<dbReference type="Pfam" id="PF03133">
    <property type="entry name" value="TTL"/>
    <property type="match status" value="1"/>
</dbReference>
<proteinExistence type="predicted"/>
<name>A0A0V0QJI0_PSEPJ</name>
<dbReference type="OrthoDB" id="291607at2759"/>
<feature type="compositionally biased region" description="Polar residues" evidence="2">
    <location>
        <begin position="168"/>
        <end position="183"/>
    </location>
</feature>
<keyword evidence="1" id="KW-0175">Coiled coil</keyword>
<dbReference type="PANTHER" id="PTHR46810">
    <property type="entry name" value="INACTIVE POLYGLYCYLASE TTLL10"/>
    <property type="match status" value="1"/>
</dbReference>
<feature type="compositionally biased region" description="Acidic residues" evidence="2">
    <location>
        <begin position="439"/>
        <end position="453"/>
    </location>
</feature>
<dbReference type="InterPro" id="IPR027752">
    <property type="entry name" value="TTLL10"/>
</dbReference>
<dbReference type="Gene3D" id="3.30.1490.20">
    <property type="entry name" value="ATP-grasp fold, A domain"/>
    <property type="match status" value="1"/>
</dbReference>
<organism evidence="3 4">
    <name type="scientific">Pseudocohnilembus persalinus</name>
    <name type="common">Ciliate</name>
    <dbReference type="NCBI Taxonomy" id="266149"/>
    <lineage>
        <taxon>Eukaryota</taxon>
        <taxon>Sar</taxon>
        <taxon>Alveolata</taxon>
        <taxon>Ciliophora</taxon>
        <taxon>Intramacronucleata</taxon>
        <taxon>Oligohymenophorea</taxon>
        <taxon>Scuticociliatia</taxon>
        <taxon>Philasterida</taxon>
        <taxon>Pseudocohnilembidae</taxon>
        <taxon>Pseudocohnilembus</taxon>
    </lineage>
</organism>
<feature type="region of interest" description="Disordered" evidence="2">
    <location>
        <begin position="149"/>
        <end position="206"/>
    </location>
</feature>
<evidence type="ECO:0000313" key="3">
    <source>
        <dbReference type="EMBL" id="KRX02165.1"/>
    </source>
</evidence>
<dbReference type="EMBL" id="LDAU01000157">
    <property type="protein sequence ID" value="KRX02165.1"/>
    <property type="molecule type" value="Genomic_DNA"/>
</dbReference>
<dbReference type="PANTHER" id="PTHR46810:SF1">
    <property type="entry name" value="INACTIVE POLYGLYCYLASE TTLL10"/>
    <property type="match status" value="1"/>
</dbReference>